<feature type="repeat" description="PPR" evidence="2">
    <location>
        <begin position="529"/>
        <end position="563"/>
    </location>
</feature>
<comment type="caution">
    <text evidence="3">The sequence shown here is derived from an EMBL/GenBank/DDBJ whole genome shotgun (WGS) entry which is preliminary data.</text>
</comment>
<feature type="repeat" description="PPR" evidence="2">
    <location>
        <begin position="700"/>
        <end position="730"/>
    </location>
</feature>
<accession>A0A9D4Z5L1</accession>
<feature type="repeat" description="PPR" evidence="2">
    <location>
        <begin position="226"/>
        <end position="260"/>
    </location>
</feature>
<dbReference type="GO" id="GO:0003729">
    <property type="term" value="F:mRNA binding"/>
    <property type="evidence" value="ECO:0007669"/>
    <property type="project" value="UniProtKB-ARBA"/>
</dbReference>
<dbReference type="OrthoDB" id="1934782at2759"/>
<evidence type="ECO:0000256" key="1">
    <source>
        <dbReference type="ARBA" id="ARBA00022737"/>
    </source>
</evidence>
<feature type="repeat" description="PPR" evidence="2">
    <location>
        <begin position="832"/>
        <end position="866"/>
    </location>
</feature>
<evidence type="ECO:0008006" key="5">
    <source>
        <dbReference type="Google" id="ProtNLM"/>
    </source>
</evidence>
<dbReference type="GO" id="GO:0009451">
    <property type="term" value="P:RNA modification"/>
    <property type="evidence" value="ECO:0007669"/>
    <property type="project" value="InterPro"/>
</dbReference>
<keyword evidence="4" id="KW-1185">Reference proteome</keyword>
<organism evidence="3 4">
    <name type="scientific">Adiantum capillus-veneris</name>
    <name type="common">Maidenhair fern</name>
    <dbReference type="NCBI Taxonomy" id="13818"/>
    <lineage>
        <taxon>Eukaryota</taxon>
        <taxon>Viridiplantae</taxon>
        <taxon>Streptophyta</taxon>
        <taxon>Embryophyta</taxon>
        <taxon>Tracheophyta</taxon>
        <taxon>Polypodiopsida</taxon>
        <taxon>Polypodiidae</taxon>
        <taxon>Polypodiales</taxon>
        <taxon>Pteridineae</taxon>
        <taxon>Pteridaceae</taxon>
        <taxon>Vittarioideae</taxon>
        <taxon>Adiantum</taxon>
    </lineage>
</organism>
<dbReference type="Pfam" id="PF13041">
    <property type="entry name" value="PPR_2"/>
    <property type="match status" value="6"/>
</dbReference>
<dbReference type="PANTHER" id="PTHR47926">
    <property type="entry name" value="PENTATRICOPEPTIDE REPEAT-CONTAINING PROTEIN"/>
    <property type="match status" value="1"/>
</dbReference>
<keyword evidence="1" id="KW-0677">Repeat</keyword>
<dbReference type="InterPro" id="IPR011990">
    <property type="entry name" value="TPR-like_helical_dom_sf"/>
</dbReference>
<dbReference type="NCBIfam" id="TIGR00756">
    <property type="entry name" value="PPR"/>
    <property type="match status" value="6"/>
</dbReference>
<dbReference type="Pfam" id="PF01535">
    <property type="entry name" value="PPR"/>
    <property type="match status" value="5"/>
</dbReference>
<feature type="repeat" description="PPR" evidence="2">
    <location>
        <begin position="630"/>
        <end position="664"/>
    </location>
</feature>
<feature type="repeat" description="PPR" evidence="2">
    <location>
        <begin position="731"/>
        <end position="765"/>
    </location>
</feature>
<dbReference type="FunFam" id="1.25.40.10:FF:000196">
    <property type="entry name" value="Pentatricopeptide repeat-containing protein At4g14850"/>
    <property type="match status" value="1"/>
</dbReference>
<protein>
    <recommendedName>
        <fullName evidence="5">Pentatricopeptide repeat-containing protein</fullName>
    </recommendedName>
</protein>
<feature type="repeat" description="PPR" evidence="2">
    <location>
        <begin position="428"/>
        <end position="462"/>
    </location>
</feature>
<sequence>MCQGVSICTGKGHYEGALSAMYSHAGETFQGLLSLCKQGLVQEALQALDSLGKQGVHIPQAAAVFLLQNCARENHLLVARQLHATFLKYETHLSSKLSCQFIHVFASCGTLGEALNLFHNMAEKTAYAWTAIISVHAKGGKPEQALMLYDQMKALAVRTTSHTTVAALKACICLMALQEGMVIHSDALKEDLEADLFVGSALVDMYAKCGSLQEAHDVFEKLGERDVVTWCAMIAGFMQQGCGVDALKLHEKMRKEGTEPNLITLVSLLKACATIDAVSEGELVHTQIVERGFEGDMFTANTVIDMYVQFQRINDARKVFDMMPKKDAVSWNAMITGYVDQADAEESILLFKKMEQDQGQSNEITFLSILKACALAGNLKEGELVHTELTCKGMDVDYCVGSTLIDMYAKCGKLDAARLLFDKVPKWDVVLWCAIISGYVQHGSEEGGLELYQNMRAEGTKPDKILVLCILKACVNLYLPSLGKQIHADIVLEGLDGDFAIESTLCDMYLKSASYQDAHKVFYGLPIHNVGSFNLLLAGYSDQGHGERAVDVFEKMMECGTQPNEVSFACMLKACSSIAAWDQGAWTHSMIVKKGFDSDLILQNALVDLYAKCQHFGSALYIFERLPVRSVVSWSALIAGYSECGCLHEAGSVLDAMKGHGVAPNEVTLVCVLKACTSQAALKGGILVHIDVTKQGYNFDKHVGNSLIDMYSKCGRPDEACKTFEDLPDKTVITWSTLMAGLVENGNEKKAIHFFHEMEKKGINPNEITYVCVLKACASLAALDHGKRVHEDIDRANMGSELMIANTLIDMYCKCGCLKIAVDMFEKLSMKDVVSWNAIIGGLADHGHQELVHQSFLKMQHEGVKPNGITFVVLLTACSHAGLVPESYYYYDLMISRYSLNSTIEHHACMVDVLGRAGLLSEAEELAGRLSSSPSPAVWAALLGACALSKNLEFGKRAFENLIRADRWNLTGYVLMSNILIANQDS</sequence>
<dbReference type="InterPro" id="IPR002885">
    <property type="entry name" value="PPR_rpt"/>
</dbReference>
<name>A0A9D4Z5L1_ADICA</name>
<gene>
    <name evidence="3" type="ORF">GOP47_0025031</name>
</gene>
<feature type="repeat" description="PPR" evidence="2">
    <location>
        <begin position="125"/>
        <end position="159"/>
    </location>
</feature>
<dbReference type="Gene3D" id="1.25.40.10">
    <property type="entry name" value="Tetratricopeptide repeat domain"/>
    <property type="match status" value="8"/>
</dbReference>
<reference evidence="3" key="1">
    <citation type="submission" date="2021-01" db="EMBL/GenBank/DDBJ databases">
        <title>Adiantum capillus-veneris genome.</title>
        <authorList>
            <person name="Fang Y."/>
            <person name="Liao Q."/>
        </authorList>
    </citation>
    <scope>NUCLEOTIDE SEQUENCE</scope>
    <source>
        <strain evidence="3">H3</strain>
        <tissue evidence="3">Leaf</tissue>
    </source>
</reference>
<dbReference type="FunFam" id="1.25.40.10:FF:000090">
    <property type="entry name" value="Pentatricopeptide repeat-containing protein, chloroplastic"/>
    <property type="match status" value="1"/>
</dbReference>
<dbReference type="PROSITE" id="PS51375">
    <property type="entry name" value="PPR"/>
    <property type="match status" value="10"/>
</dbReference>
<proteinExistence type="predicted"/>
<feature type="repeat" description="PPR" evidence="2">
    <location>
        <begin position="327"/>
        <end position="361"/>
    </location>
</feature>
<dbReference type="InterPro" id="IPR046960">
    <property type="entry name" value="PPR_At4g14850-like_plant"/>
</dbReference>
<dbReference type="Proteomes" id="UP000886520">
    <property type="component" value="Chromosome 24"/>
</dbReference>
<dbReference type="AlphaFoldDB" id="A0A9D4Z5L1"/>
<evidence type="ECO:0000256" key="2">
    <source>
        <dbReference type="PROSITE-ProRule" id="PRU00708"/>
    </source>
</evidence>
<dbReference type="EMBL" id="JABFUD020000024">
    <property type="protein sequence ID" value="KAI5060611.1"/>
    <property type="molecule type" value="Genomic_DNA"/>
</dbReference>
<feature type="repeat" description="PPR" evidence="2">
    <location>
        <begin position="296"/>
        <end position="326"/>
    </location>
</feature>
<dbReference type="FunFam" id="1.25.40.10:FF:000073">
    <property type="entry name" value="Pentatricopeptide repeat-containing protein chloroplastic"/>
    <property type="match status" value="2"/>
</dbReference>
<evidence type="ECO:0000313" key="3">
    <source>
        <dbReference type="EMBL" id="KAI5060611.1"/>
    </source>
</evidence>
<dbReference type="FunFam" id="1.25.40.10:FF:000351">
    <property type="entry name" value="Pentatricopeptide repeat-containing protein"/>
    <property type="match status" value="2"/>
</dbReference>
<evidence type="ECO:0000313" key="4">
    <source>
        <dbReference type="Proteomes" id="UP000886520"/>
    </source>
</evidence>